<gene>
    <name evidence="3" type="ORF">E1301_Tti014574</name>
</gene>
<keyword evidence="2" id="KW-0812">Transmembrane</keyword>
<feature type="region of interest" description="Disordered" evidence="1">
    <location>
        <begin position="1"/>
        <end position="111"/>
    </location>
</feature>
<dbReference type="GO" id="GO:0005737">
    <property type="term" value="C:cytoplasm"/>
    <property type="evidence" value="ECO:0007669"/>
    <property type="project" value="UniProtKB-SubCell"/>
</dbReference>
<dbReference type="PANTHER" id="PTHR12913:SF3">
    <property type="entry name" value="SI:DKEYP-121D4.3"/>
    <property type="match status" value="1"/>
</dbReference>
<reference evidence="3 4" key="1">
    <citation type="journal article" date="2019" name="Mol. Ecol. Resour.">
        <title>Chromosome-level genome assembly of Triplophysa tibetana, a fish adapted to the harsh high-altitude environment of the Tibetan Plateau.</title>
        <authorList>
            <person name="Yang X."/>
            <person name="Liu H."/>
            <person name="Ma Z."/>
            <person name="Zou Y."/>
            <person name="Zou M."/>
            <person name="Mao Y."/>
            <person name="Li X."/>
            <person name="Wang H."/>
            <person name="Chen T."/>
            <person name="Wang W."/>
            <person name="Yang R."/>
        </authorList>
    </citation>
    <scope>NUCLEOTIDE SEQUENCE [LARGE SCALE GENOMIC DNA]</scope>
    <source>
        <strain evidence="3">TTIB1903HZAU</strain>
        <tissue evidence="3">Muscle</tissue>
    </source>
</reference>
<protein>
    <submittedName>
        <fullName evidence="3">Uncharacterized protein</fullName>
    </submittedName>
</protein>
<sequence length="539" mass="60367">MRPPGPHPGEARWPRPPPPGGFRGPAPVRPMGPHGQRFPVPPNDFGQQPRMMMNSMGGDGRFMDDEPLHEMNFQDRPGFFPFENPGDSRFPHHPGFDERPPPQRFHSSDYGPRYYHPDFDDRPPDFYSTPATSYPSEFNDRPGLYMMNPEYEPMECYRQRDPNYIPPLDAHGIPPPRKPCPPQPQKKKEPAKPEENKTEPSKTVASKISTFKNIITTPPRGRSLGVITFVGNSCGFIERDDLKKFSFAFNAFYGIQAHLVPGVKVHFTVVKTMGKEVATDVKVAPGGTEDIESTLYEGVVIGTLTDDKTKEPYPGRVRAIISVDPIKLAFGKTDTSVTLLMYDRVVFHLMSNVLTKEQRATHIKPKFPDTFELTKEIREKGVIVEKANGTLTIKSEKHDNLTASATDHLSENELNVNDEVEFTVMSGNDTKKAIRLKKLSEGTLNQDKANEDVSEKNTAVASPAKDRWKPVTLEAGCQELVVSSEKHEGTILKTASKNSQTPEKELLIIICAKQRVQNRVWLLSGVIWLATGGVVVVFR</sequence>
<dbReference type="InterPro" id="IPR012340">
    <property type="entry name" value="NA-bd_OB-fold"/>
</dbReference>
<dbReference type="Gene3D" id="2.40.50.140">
    <property type="entry name" value="Nucleic acid-binding proteins"/>
    <property type="match status" value="2"/>
</dbReference>
<keyword evidence="2" id="KW-1133">Transmembrane helix</keyword>
<feature type="transmembrane region" description="Helical" evidence="2">
    <location>
        <begin position="520"/>
        <end position="538"/>
    </location>
</feature>
<dbReference type="PANTHER" id="PTHR12913">
    <property type="entry name" value="UNR PROTEIN N-RAS UPSTREAM GENE PROTEIN"/>
    <property type="match status" value="1"/>
</dbReference>
<feature type="region of interest" description="Disordered" evidence="1">
    <location>
        <begin position="159"/>
        <end position="205"/>
    </location>
</feature>
<feature type="compositionally biased region" description="Pro residues" evidence="1">
    <location>
        <begin position="173"/>
        <end position="184"/>
    </location>
</feature>
<feature type="compositionally biased region" description="Basic and acidic residues" evidence="1">
    <location>
        <begin position="186"/>
        <end position="200"/>
    </location>
</feature>
<feature type="compositionally biased region" description="Basic and acidic residues" evidence="1">
    <location>
        <begin position="61"/>
        <end position="73"/>
    </location>
</feature>
<dbReference type="GO" id="GO:0003723">
    <property type="term" value="F:RNA binding"/>
    <property type="evidence" value="ECO:0007669"/>
    <property type="project" value="UniProtKB-KW"/>
</dbReference>
<name>A0A5A9P9F4_9TELE</name>
<dbReference type="Proteomes" id="UP000324632">
    <property type="component" value="Chromosome 8"/>
</dbReference>
<evidence type="ECO:0000313" key="3">
    <source>
        <dbReference type="EMBL" id="KAA0717649.1"/>
    </source>
</evidence>
<comment type="caution">
    <text evidence="3">The sequence shown here is derived from an EMBL/GenBank/DDBJ whole genome shotgun (WGS) entry which is preliminary data.</text>
</comment>
<keyword evidence="4" id="KW-1185">Reference proteome</keyword>
<proteinExistence type="predicted"/>
<evidence type="ECO:0000256" key="1">
    <source>
        <dbReference type="SAM" id="MobiDB-lite"/>
    </source>
</evidence>
<accession>A0A5A9P9F4</accession>
<dbReference type="AlphaFoldDB" id="A0A5A9P9F4"/>
<keyword evidence="2" id="KW-0472">Membrane</keyword>
<dbReference type="EMBL" id="SOYY01000008">
    <property type="protein sequence ID" value="KAA0717649.1"/>
    <property type="molecule type" value="Genomic_DNA"/>
</dbReference>
<evidence type="ECO:0000313" key="4">
    <source>
        <dbReference type="Proteomes" id="UP000324632"/>
    </source>
</evidence>
<organism evidence="3 4">
    <name type="scientific">Triplophysa tibetana</name>
    <dbReference type="NCBI Taxonomy" id="1572043"/>
    <lineage>
        <taxon>Eukaryota</taxon>
        <taxon>Metazoa</taxon>
        <taxon>Chordata</taxon>
        <taxon>Craniata</taxon>
        <taxon>Vertebrata</taxon>
        <taxon>Euteleostomi</taxon>
        <taxon>Actinopterygii</taxon>
        <taxon>Neopterygii</taxon>
        <taxon>Teleostei</taxon>
        <taxon>Ostariophysi</taxon>
        <taxon>Cypriniformes</taxon>
        <taxon>Nemacheilidae</taxon>
        <taxon>Triplophysa</taxon>
    </lineage>
</organism>
<evidence type="ECO:0000256" key="2">
    <source>
        <dbReference type="SAM" id="Phobius"/>
    </source>
</evidence>